<name>A0AA88IXB0_CHASR</name>
<dbReference type="AlphaFoldDB" id="A0AA88IXB0"/>
<sequence length="130" mass="15156">MSEIAENTLGLVRFYAPPIPGFDYDREYKMLKPKVLFHTWVAIYGPYLRRTLATQDGRKLDYVSKIKSNARFLEKQRSRHDRRRYRWLSDRVLAKAKEHSAMFSSNSRKQDATVRVRAPGGSRHGQRAGA</sequence>
<feature type="region of interest" description="Disordered" evidence="1">
    <location>
        <begin position="99"/>
        <end position="130"/>
    </location>
</feature>
<evidence type="ECO:0000256" key="1">
    <source>
        <dbReference type="SAM" id="MobiDB-lite"/>
    </source>
</evidence>
<dbReference type="EMBL" id="JAUPFM010000052">
    <property type="protein sequence ID" value="KAK2814376.1"/>
    <property type="molecule type" value="Genomic_DNA"/>
</dbReference>
<organism evidence="2 3">
    <name type="scientific">Channa striata</name>
    <name type="common">Snakehead murrel</name>
    <name type="synonym">Ophicephalus striatus</name>
    <dbReference type="NCBI Taxonomy" id="64152"/>
    <lineage>
        <taxon>Eukaryota</taxon>
        <taxon>Metazoa</taxon>
        <taxon>Chordata</taxon>
        <taxon>Craniata</taxon>
        <taxon>Vertebrata</taxon>
        <taxon>Euteleostomi</taxon>
        <taxon>Actinopterygii</taxon>
        <taxon>Neopterygii</taxon>
        <taxon>Teleostei</taxon>
        <taxon>Neoteleostei</taxon>
        <taxon>Acanthomorphata</taxon>
        <taxon>Anabantaria</taxon>
        <taxon>Anabantiformes</taxon>
        <taxon>Channoidei</taxon>
        <taxon>Channidae</taxon>
        <taxon>Channa</taxon>
    </lineage>
</organism>
<evidence type="ECO:0000313" key="3">
    <source>
        <dbReference type="Proteomes" id="UP001187415"/>
    </source>
</evidence>
<comment type="caution">
    <text evidence="2">The sequence shown here is derived from an EMBL/GenBank/DDBJ whole genome shotgun (WGS) entry which is preliminary data.</text>
</comment>
<gene>
    <name evidence="2" type="ORF">Q5P01_000565</name>
</gene>
<evidence type="ECO:0000313" key="2">
    <source>
        <dbReference type="EMBL" id="KAK2814376.1"/>
    </source>
</evidence>
<accession>A0AA88IXB0</accession>
<proteinExistence type="predicted"/>
<keyword evidence="3" id="KW-1185">Reference proteome</keyword>
<protein>
    <submittedName>
        <fullName evidence="2">Uncharacterized protein</fullName>
    </submittedName>
</protein>
<dbReference type="Proteomes" id="UP001187415">
    <property type="component" value="Unassembled WGS sequence"/>
</dbReference>
<reference evidence="2" key="1">
    <citation type="submission" date="2023-07" db="EMBL/GenBank/DDBJ databases">
        <title>Chromosome-level Genome Assembly of Striped Snakehead (Channa striata).</title>
        <authorList>
            <person name="Liu H."/>
        </authorList>
    </citation>
    <scope>NUCLEOTIDE SEQUENCE</scope>
    <source>
        <strain evidence="2">Gz</strain>
        <tissue evidence="2">Muscle</tissue>
    </source>
</reference>